<evidence type="ECO:0000313" key="4">
    <source>
        <dbReference type="Proteomes" id="UP000749559"/>
    </source>
</evidence>
<feature type="signal peptide" evidence="2">
    <location>
        <begin position="1"/>
        <end position="16"/>
    </location>
</feature>
<feature type="region of interest" description="Disordered" evidence="1">
    <location>
        <begin position="42"/>
        <end position="112"/>
    </location>
</feature>
<accession>A0A8J1UH21</accession>
<name>A0A8J1UH21_OWEFU</name>
<feature type="compositionally biased region" description="Polar residues" evidence="1">
    <location>
        <begin position="42"/>
        <end position="71"/>
    </location>
</feature>
<protein>
    <submittedName>
        <fullName evidence="3">Uncharacterized protein</fullName>
    </submittedName>
</protein>
<feature type="chain" id="PRO_5043568658" evidence="2">
    <location>
        <begin position="17"/>
        <end position="263"/>
    </location>
</feature>
<dbReference type="EMBL" id="CAIIXF020000007">
    <property type="protein sequence ID" value="CAH1788505.1"/>
    <property type="molecule type" value="Genomic_DNA"/>
</dbReference>
<keyword evidence="4" id="KW-1185">Reference proteome</keyword>
<proteinExistence type="predicted"/>
<comment type="caution">
    <text evidence="3">The sequence shown here is derived from an EMBL/GenBank/DDBJ whole genome shotgun (WGS) entry which is preliminary data.</text>
</comment>
<evidence type="ECO:0000256" key="1">
    <source>
        <dbReference type="SAM" id="MobiDB-lite"/>
    </source>
</evidence>
<dbReference type="Proteomes" id="UP000749559">
    <property type="component" value="Unassembled WGS sequence"/>
</dbReference>
<evidence type="ECO:0000313" key="3">
    <source>
        <dbReference type="EMBL" id="CAH1788505.1"/>
    </source>
</evidence>
<evidence type="ECO:0000256" key="2">
    <source>
        <dbReference type="SAM" id="SignalP"/>
    </source>
</evidence>
<organism evidence="3 4">
    <name type="scientific">Owenia fusiformis</name>
    <name type="common">Polychaete worm</name>
    <dbReference type="NCBI Taxonomy" id="6347"/>
    <lineage>
        <taxon>Eukaryota</taxon>
        <taxon>Metazoa</taxon>
        <taxon>Spiralia</taxon>
        <taxon>Lophotrochozoa</taxon>
        <taxon>Annelida</taxon>
        <taxon>Polychaeta</taxon>
        <taxon>Sedentaria</taxon>
        <taxon>Canalipalpata</taxon>
        <taxon>Sabellida</taxon>
        <taxon>Oweniida</taxon>
        <taxon>Oweniidae</taxon>
        <taxon>Owenia</taxon>
    </lineage>
</organism>
<gene>
    <name evidence="3" type="ORF">OFUS_LOCUS14019</name>
</gene>
<sequence length="263" mass="29267">MYCFILIASLVAVAVSEPSTTYGDNNNNGGYHERVHYSTSKKSYGNAQQNQGYGDPHQNQGYGDPYQNQGGNVHKQYSHKYQKVEVRTGGYGDNNQGYGKQEQGYGAHQSQGYGQEQQGYGVETHEGYGKATNCYQCTYAPPKYVTKTYGHKYGGTKSGYEGDKHYGGYVKGSETNKVQPGWDKCKGPFDHYQAKAFGIDVWKCHDNCYVRKDPNGHVFRGCYKGEFGVNPNILGCSYQQGSLYCFCKGDKCNNFAAGQSYPH</sequence>
<dbReference type="OrthoDB" id="6283837at2759"/>
<keyword evidence="2" id="KW-0732">Signal</keyword>
<reference evidence="3" key="1">
    <citation type="submission" date="2022-03" db="EMBL/GenBank/DDBJ databases">
        <authorList>
            <person name="Martin C."/>
        </authorList>
    </citation>
    <scope>NUCLEOTIDE SEQUENCE</scope>
</reference>
<dbReference type="AlphaFoldDB" id="A0A8J1UH21"/>